<keyword evidence="2" id="KW-0732">Signal</keyword>
<name>A0A9P4HYQ4_9PEZI</name>
<comment type="caution">
    <text evidence="3">The sequence shown here is derived from an EMBL/GenBank/DDBJ whole genome shotgun (WGS) entry which is preliminary data.</text>
</comment>
<keyword evidence="3" id="KW-0503">Monooxygenase</keyword>
<protein>
    <submittedName>
        <fullName evidence="3">Lytic polysaccharide monooxygenase</fullName>
    </submittedName>
</protein>
<sequence>MSRFHSLLQIFCTLCALSAYVPIGQAHMMMTSPSPWDSPTQADASDRDYDIKSPLQADGSNFPCQGMTKATDLTPTVTYSAGQSYNMSVTGSANHNGGSCQLSLSYDNGKTFKVIKSMIGGCPVSGTSSYDFEIPLSAPSGTAVFAWTWMNKVGNREFYMDCAVVEIDGNSGGNLCSLPNLYVANIEDVNSCATVEGVDPVFPDPGAKVVYGDGMSSSSKASTSSGQCELPDDSCSSSGSSSSSNSTSES</sequence>
<evidence type="ECO:0000256" key="1">
    <source>
        <dbReference type="SAM" id="MobiDB-lite"/>
    </source>
</evidence>
<proteinExistence type="predicted"/>
<feature type="region of interest" description="Disordered" evidence="1">
    <location>
        <begin position="213"/>
        <end position="250"/>
    </location>
</feature>
<dbReference type="PANTHER" id="PTHR36182">
    <property type="entry name" value="PROTEIN, PUTATIVE (AFU_ORTHOLOGUE AFUA_6G10930)-RELATED"/>
    <property type="match status" value="1"/>
</dbReference>
<feature type="compositionally biased region" description="Low complexity" evidence="1">
    <location>
        <begin position="216"/>
        <end position="225"/>
    </location>
</feature>
<evidence type="ECO:0000313" key="3">
    <source>
        <dbReference type="EMBL" id="KAF2090284.1"/>
    </source>
</evidence>
<dbReference type="OrthoDB" id="2342176at2759"/>
<accession>A0A9P4HYQ4</accession>
<feature type="compositionally biased region" description="Low complexity" evidence="1">
    <location>
        <begin position="234"/>
        <end position="250"/>
    </location>
</feature>
<feature type="signal peptide" evidence="2">
    <location>
        <begin position="1"/>
        <end position="26"/>
    </location>
</feature>
<dbReference type="GO" id="GO:0004497">
    <property type="term" value="F:monooxygenase activity"/>
    <property type="evidence" value="ECO:0007669"/>
    <property type="project" value="UniProtKB-KW"/>
</dbReference>
<feature type="chain" id="PRO_5040210926" evidence="2">
    <location>
        <begin position="27"/>
        <end position="250"/>
    </location>
</feature>
<evidence type="ECO:0000313" key="4">
    <source>
        <dbReference type="Proteomes" id="UP000799776"/>
    </source>
</evidence>
<dbReference type="Proteomes" id="UP000799776">
    <property type="component" value="Unassembled WGS sequence"/>
</dbReference>
<reference evidence="3" key="1">
    <citation type="journal article" date="2020" name="Stud. Mycol.">
        <title>101 Dothideomycetes genomes: a test case for predicting lifestyles and emergence of pathogens.</title>
        <authorList>
            <person name="Haridas S."/>
            <person name="Albert R."/>
            <person name="Binder M."/>
            <person name="Bloem J."/>
            <person name="Labutti K."/>
            <person name="Salamov A."/>
            <person name="Andreopoulos B."/>
            <person name="Baker S."/>
            <person name="Barry K."/>
            <person name="Bills G."/>
            <person name="Bluhm B."/>
            <person name="Cannon C."/>
            <person name="Castanera R."/>
            <person name="Culley D."/>
            <person name="Daum C."/>
            <person name="Ezra D."/>
            <person name="Gonzalez J."/>
            <person name="Henrissat B."/>
            <person name="Kuo A."/>
            <person name="Liang C."/>
            <person name="Lipzen A."/>
            <person name="Lutzoni F."/>
            <person name="Magnuson J."/>
            <person name="Mondo S."/>
            <person name="Nolan M."/>
            <person name="Ohm R."/>
            <person name="Pangilinan J."/>
            <person name="Park H.-J."/>
            <person name="Ramirez L."/>
            <person name="Alfaro M."/>
            <person name="Sun H."/>
            <person name="Tritt A."/>
            <person name="Yoshinaga Y."/>
            <person name="Zwiers L.-H."/>
            <person name="Turgeon B."/>
            <person name="Goodwin S."/>
            <person name="Spatafora J."/>
            <person name="Crous P."/>
            <person name="Grigoriev I."/>
        </authorList>
    </citation>
    <scope>NUCLEOTIDE SEQUENCE</scope>
    <source>
        <strain evidence="3">CBS 121410</strain>
    </source>
</reference>
<keyword evidence="4" id="KW-1185">Reference proteome</keyword>
<organism evidence="3 4">
    <name type="scientific">Saccharata proteae CBS 121410</name>
    <dbReference type="NCBI Taxonomy" id="1314787"/>
    <lineage>
        <taxon>Eukaryota</taxon>
        <taxon>Fungi</taxon>
        <taxon>Dikarya</taxon>
        <taxon>Ascomycota</taxon>
        <taxon>Pezizomycotina</taxon>
        <taxon>Dothideomycetes</taxon>
        <taxon>Dothideomycetes incertae sedis</taxon>
        <taxon>Botryosphaeriales</taxon>
        <taxon>Saccharataceae</taxon>
        <taxon>Saccharata</taxon>
    </lineage>
</organism>
<dbReference type="PANTHER" id="PTHR36182:SF1">
    <property type="entry name" value="PROTEIN, PUTATIVE (AFU_ORTHOLOGUE AFUA_6G10930)-RELATED"/>
    <property type="match status" value="1"/>
</dbReference>
<evidence type="ECO:0000256" key="2">
    <source>
        <dbReference type="SAM" id="SignalP"/>
    </source>
</evidence>
<dbReference type="Gene3D" id="2.70.50.70">
    <property type="match status" value="1"/>
</dbReference>
<keyword evidence="3" id="KW-0560">Oxidoreductase</keyword>
<gene>
    <name evidence="3" type="ORF">K490DRAFT_35541</name>
</gene>
<dbReference type="EMBL" id="ML978713">
    <property type="protein sequence ID" value="KAF2090284.1"/>
    <property type="molecule type" value="Genomic_DNA"/>
</dbReference>
<dbReference type="AlphaFoldDB" id="A0A9P4HYQ4"/>
<feature type="non-terminal residue" evidence="3">
    <location>
        <position position="250"/>
    </location>
</feature>